<dbReference type="EMBL" id="CP026995">
    <property type="protein sequence ID" value="QLH05975.1"/>
    <property type="molecule type" value="Genomic_DNA"/>
</dbReference>
<proteinExistence type="predicted"/>
<keyword evidence="2" id="KW-1185">Reference proteome</keyword>
<gene>
    <name evidence="1" type="ORF">C5F50_01950</name>
</gene>
<dbReference type="KEGG" id="nue:C5F50_01950"/>
<reference evidence="1 2" key="1">
    <citation type="submission" date="2018-02" db="EMBL/GenBank/DDBJ databases">
        <title>Complete genome of Nitrosopumilus ureaphilus PS0.</title>
        <authorList>
            <person name="Qin W."/>
            <person name="Zheng Y."/>
            <person name="Stahl D.A."/>
        </authorList>
    </citation>
    <scope>NUCLEOTIDE SEQUENCE [LARGE SCALE GENOMIC DNA]</scope>
    <source>
        <strain evidence="1 2">PS0</strain>
    </source>
</reference>
<organism evidence="1 2">
    <name type="scientific">Nitrosopumilus ureiphilus</name>
    <dbReference type="NCBI Taxonomy" id="1470067"/>
    <lineage>
        <taxon>Archaea</taxon>
        <taxon>Nitrososphaerota</taxon>
        <taxon>Nitrososphaeria</taxon>
        <taxon>Nitrosopumilales</taxon>
        <taxon>Nitrosopumilaceae</taxon>
        <taxon>Nitrosopumilus</taxon>
    </lineage>
</organism>
<dbReference type="AlphaFoldDB" id="A0A7D5M4A8"/>
<evidence type="ECO:0000313" key="2">
    <source>
        <dbReference type="Proteomes" id="UP000509478"/>
    </source>
</evidence>
<name>A0A7D5M4A8_9ARCH</name>
<protein>
    <submittedName>
        <fullName evidence="1">Uncharacterized protein</fullName>
    </submittedName>
</protein>
<dbReference type="Proteomes" id="UP000509478">
    <property type="component" value="Chromosome"/>
</dbReference>
<evidence type="ECO:0000313" key="1">
    <source>
        <dbReference type="EMBL" id="QLH05975.1"/>
    </source>
</evidence>
<accession>A0A7D5M4A8</accession>
<sequence>MINKEEHEQYLQVIKMLVDKKLADSNTEEKLIRYETQEIYLKLIKDFFKLDPTSFLPKKK</sequence>